<sequence length="161" mass="18118">MLNKWFMGDAVLQLENRFSGGGTVQSTARLKQRATIYQAAPSSRLGQPAVLLQWSRGTAATDGEQCTRNVVIDQRPDVCNECSVRCLWIIYLNTKSIRDNAREGQEDQESQDTGILLIVAREGEGKERGGARGKRHTLAGQSELTVPGLEMEDGRWRWRWR</sequence>
<dbReference type="KEGG" id="psco:LY89DRAFT_673000"/>
<dbReference type="EMBL" id="KQ947423">
    <property type="protein sequence ID" value="KUJ12888.1"/>
    <property type="molecule type" value="Genomic_DNA"/>
</dbReference>
<reference evidence="1 2" key="1">
    <citation type="submission" date="2015-10" db="EMBL/GenBank/DDBJ databases">
        <title>Full genome of DAOMC 229536 Phialocephala scopiformis, a fungal endophyte of spruce producing the potent anti-insectan compound rugulosin.</title>
        <authorList>
            <consortium name="DOE Joint Genome Institute"/>
            <person name="Walker A.K."/>
            <person name="Frasz S.L."/>
            <person name="Seifert K.A."/>
            <person name="Miller J.D."/>
            <person name="Mondo S.J."/>
            <person name="Labutti K."/>
            <person name="Lipzen A."/>
            <person name="Dockter R."/>
            <person name="Kennedy M."/>
            <person name="Grigoriev I.V."/>
            <person name="Spatafora J.W."/>
        </authorList>
    </citation>
    <scope>NUCLEOTIDE SEQUENCE [LARGE SCALE GENOMIC DNA]</scope>
    <source>
        <strain evidence="1 2">CBS 120377</strain>
    </source>
</reference>
<dbReference type="Proteomes" id="UP000070700">
    <property type="component" value="Unassembled WGS sequence"/>
</dbReference>
<dbReference type="InParanoid" id="A0A194WY35"/>
<keyword evidence="2" id="KW-1185">Reference proteome</keyword>
<dbReference type="GeneID" id="28823049"/>
<proteinExistence type="predicted"/>
<organism evidence="1 2">
    <name type="scientific">Mollisia scopiformis</name>
    <name type="common">Conifer needle endophyte fungus</name>
    <name type="synonym">Phialocephala scopiformis</name>
    <dbReference type="NCBI Taxonomy" id="149040"/>
    <lineage>
        <taxon>Eukaryota</taxon>
        <taxon>Fungi</taxon>
        <taxon>Dikarya</taxon>
        <taxon>Ascomycota</taxon>
        <taxon>Pezizomycotina</taxon>
        <taxon>Leotiomycetes</taxon>
        <taxon>Helotiales</taxon>
        <taxon>Mollisiaceae</taxon>
        <taxon>Mollisia</taxon>
    </lineage>
</organism>
<evidence type="ECO:0000313" key="1">
    <source>
        <dbReference type="EMBL" id="KUJ12888.1"/>
    </source>
</evidence>
<name>A0A194WY35_MOLSC</name>
<protein>
    <submittedName>
        <fullName evidence="1">Uncharacterized protein</fullName>
    </submittedName>
</protein>
<accession>A0A194WY35</accession>
<dbReference type="RefSeq" id="XP_018067243.1">
    <property type="nucleotide sequence ID" value="XM_018213323.1"/>
</dbReference>
<dbReference type="AlphaFoldDB" id="A0A194WY35"/>
<gene>
    <name evidence="1" type="ORF">LY89DRAFT_673000</name>
</gene>
<evidence type="ECO:0000313" key="2">
    <source>
        <dbReference type="Proteomes" id="UP000070700"/>
    </source>
</evidence>